<comment type="caution">
    <text evidence="1">The sequence shown here is derived from an EMBL/GenBank/DDBJ whole genome shotgun (WGS) entry which is preliminary data.</text>
</comment>
<organism evidence="1 2">
    <name type="scientific">Trichinella spiralis</name>
    <name type="common">Trichina worm</name>
    <dbReference type="NCBI Taxonomy" id="6334"/>
    <lineage>
        <taxon>Eukaryota</taxon>
        <taxon>Metazoa</taxon>
        <taxon>Ecdysozoa</taxon>
        <taxon>Nematoda</taxon>
        <taxon>Enoplea</taxon>
        <taxon>Dorylaimia</taxon>
        <taxon>Trichinellida</taxon>
        <taxon>Trichinellidae</taxon>
        <taxon>Trichinella</taxon>
    </lineage>
</organism>
<evidence type="ECO:0000313" key="2">
    <source>
        <dbReference type="Proteomes" id="UP000054776"/>
    </source>
</evidence>
<dbReference type="EMBL" id="JYDH01004877">
    <property type="protein sequence ID" value="KRY03756.1"/>
    <property type="molecule type" value="Genomic_DNA"/>
</dbReference>
<sequence length="33" mass="4253">MIVFWKDETYSRFYGHRNPYSRTFFNLFETDRK</sequence>
<reference evidence="1 2" key="1">
    <citation type="submission" date="2015-01" db="EMBL/GenBank/DDBJ databases">
        <title>Evolution of Trichinella species and genotypes.</title>
        <authorList>
            <person name="Korhonen P.K."/>
            <person name="Edoardo P."/>
            <person name="Giuseppe L.R."/>
            <person name="Gasser R.B."/>
        </authorList>
    </citation>
    <scope>NUCLEOTIDE SEQUENCE [LARGE SCALE GENOMIC DNA]</scope>
    <source>
        <strain evidence="1">ISS3</strain>
    </source>
</reference>
<dbReference type="InParanoid" id="A0A0V0YUH2"/>
<keyword evidence="2" id="KW-1185">Reference proteome</keyword>
<dbReference type="AlphaFoldDB" id="A0A0V0YUH2"/>
<protein>
    <submittedName>
        <fullName evidence="1">Uncharacterized protein</fullName>
    </submittedName>
</protein>
<gene>
    <name evidence="1" type="ORF">T01_5348</name>
</gene>
<evidence type="ECO:0000313" key="1">
    <source>
        <dbReference type="EMBL" id="KRY03756.1"/>
    </source>
</evidence>
<proteinExistence type="predicted"/>
<dbReference type="Proteomes" id="UP000054776">
    <property type="component" value="Unassembled WGS sequence"/>
</dbReference>
<accession>A0A0V0YUH2</accession>
<name>A0A0V0YUH2_TRISP</name>